<dbReference type="EMBL" id="JBAWKC010000001">
    <property type="protein sequence ID" value="MFH6768339.1"/>
    <property type="molecule type" value="Genomic_DNA"/>
</dbReference>
<dbReference type="InterPro" id="IPR025665">
    <property type="entry name" value="Beta-barrel_OMP_2"/>
</dbReference>
<keyword evidence="4" id="KW-1185">Reference proteome</keyword>
<evidence type="ECO:0000313" key="3">
    <source>
        <dbReference type="EMBL" id="MFH6768339.1"/>
    </source>
</evidence>
<proteinExistence type="predicted"/>
<sequence length="205" mass="22567">MKNFKSEFNASKKVFFLALSFILISASTFAQSGNGFGIKAGLNYNANGDYFESISANAQKPDGNIGYHIGLYGKIGTRLYFKPELVYTSTKSDYDSDTFEMQKMDAPMIIGLHVLGPISVFAGPSFQYILDSEFSGISINDIENDFSVGLHFGIGLTFEKIGIDLRYERGFNNNEATFVSNIGAIGPSRLDTRPNQLILSLSFIL</sequence>
<organism evidence="3 4">
    <name type="scientific">Gaetbulibacter aquiaggeris</name>
    <dbReference type="NCBI Taxonomy" id="1735373"/>
    <lineage>
        <taxon>Bacteria</taxon>
        <taxon>Pseudomonadati</taxon>
        <taxon>Bacteroidota</taxon>
        <taxon>Flavobacteriia</taxon>
        <taxon>Flavobacteriales</taxon>
        <taxon>Flavobacteriaceae</taxon>
        <taxon>Gaetbulibacter</taxon>
    </lineage>
</organism>
<feature type="domain" description="Outer membrane protein beta-barrel" evidence="2">
    <location>
        <begin position="29"/>
        <end position="173"/>
    </location>
</feature>
<feature type="chain" id="PRO_5045420311" evidence="1">
    <location>
        <begin position="31"/>
        <end position="205"/>
    </location>
</feature>
<comment type="caution">
    <text evidence="3">The sequence shown here is derived from an EMBL/GenBank/DDBJ whole genome shotgun (WGS) entry which is preliminary data.</text>
</comment>
<gene>
    <name evidence="3" type="ORF">V8G56_06305</name>
</gene>
<dbReference type="Proteomes" id="UP001610104">
    <property type="component" value="Unassembled WGS sequence"/>
</dbReference>
<evidence type="ECO:0000259" key="2">
    <source>
        <dbReference type="Pfam" id="PF13568"/>
    </source>
</evidence>
<protein>
    <submittedName>
        <fullName evidence="3">Outer membrane beta-barrel protein</fullName>
    </submittedName>
</protein>
<evidence type="ECO:0000313" key="4">
    <source>
        <dbReference type="Proteomes" id="UP001610104"/>
    </source>
</evidence>
<name>A0ABW7MNE8_9FLAO</name>
<accession>A0ABW7MNE8</accession>
<keyword evidence="1" id="KW-0732">Signal</keyword>
<dbReference type="Pfam" id="PF13568">
    <property type="entry name" value="OMP_b-brl_2"/>
    <property type="match status" value="1"/>
</dbReference>
<dbReference type="RefSeq" id="WP_395437576.1">
    <property type="nucleotide sequence ID" value="NZ_JBAWKC010000001.1"/>
</dbReference>
<reference evidence="3 4" key="1">
    <citation type="submission" date="2024-02" db="EMBL/GenBank/DDBJ databases">
        <title>A Gaetbulibacter species isolated from tidal flats and genomic insights of their niches.</title>
        <authorList>
            <person name="Ye Y."/>
        </authorList>
    </citation>
    <scope>NUCLEOTIDE SEQUENCE [LARGE SCALE GENOMIC DNA]</scope>
    <source>
        <strain evidence="3 4">KEM-8</strain>
    </source>
</reference>
<evidence type="ECO:0000256" key="1">
    <source>
        <dbReference type="SAM" id="SignalP"/>
    </source>
</evidence>
<feature type="signal peptide" evidence="1">
    <location>
        <begin position="1"/>
        <end position="30"/>
    </location>
</feature>